<accession>A0A1R3IJF1</accession>
<name>A0A1R3IJF1_COCAP</name>
<sequence length="28" mass="3176">MGKAWVTTKIMAKAKTFKGDDMVTNFRV</sequence>
<evidence type="ECO:0000313" key="2">
    <source>
        <dbReference type="Proteomes" id="UP000188268"/>
    </source>
</evidence>
<reference evidence="1 2" key="1">
    <citation type="submission" date="2013-09" db="EMBL/GenBank/DDBJ databases">
        <title>Corchorus capsularis genome sequencing.</title>
        <authorList>
            <person name="Alam M."/>
            <person name="Haque M.S."/>
            <person name="Islam M.S."/>
            <person name="Emdad E.M."/>
            <person name="Islam M.M."/>
            <person name="Ahmed B."/>
            <person name="Halim A."/>
            <person name="Hossen Q.M.M."/>
            <person name="Hossain M.Z."/>
            <person name="Ahmed R."/>
            <person name="Khan M.M."/>
            <person name="Islam R."/>
            <person name="Rashid M.M."/>
            <person name="Khan S.A."/>
            <person name="Rahman M.S."/>
            <person name="Alam M."/>
        </authorList>
    </citation>
    <scope>NUCLEOTIDE SEQUENCE [LARGE SCALE GENOMIC DNA]</scope>
    <source>
        <strain evidence="2">cv. CVL-1</strain>
        <tissue evidence="1">Whole seedling</tissue>
    </source>
</reference>
<comment type="caution">
    <text evidence="1">The sequence shown here is derived from an EMBL/GenBank/DDBJ whole genome shotgun (WGS) entry which is preliminary data.</text>
</comment>
<keyword evidence="2" id="KW-1185">Reference proteome</keyword>
<evidence type="ECO:0000313" key="1">
    <source>
        <dbReference type="EMBL" id="OMO82683.1"/>
    </source>
</evidence>
<proteinExistence type="predicted"/>
<dbReference type="EMBL" id="AWWV01009969">
    <property type="protein sequence ID" value="OMO82683.1"/>
    <property type="molecule type" value="Genomic_DNA"/>
</dbReference>
<dbReference type="Proteomes" id="UP000188268">
    <property type="component" value="Unassembled WGS sequence"/>
</dbReference>
<dbReference type="AlphaFoldDB" id="A0A1R3IJF1"/>
<gene>
    <name evidence="1" type="ORF">CCACVL1_11806</name>
</gene>
<organism evidence="1 2">
    <name type="scientific">Corchorus capsularis</name>
    <name type="common">Jute</name>
    <dbReference type="NCBI Taxonomy" id="210143"/>
    <lineage>
        <taxon>Eukaryota</taxon>
        <taxon>Viridiplantae</taxon>
        <taxon>Streptophyta</taxon>
        <taxon>Embryophyta</taxon>
        <taxon>Tracheophyta</taxon>
        <taxon>Spermatophyta</taxon>
        <taxon>Magnoliopsida</taxon>
        <taxon>eudicotyledons</taxon>
        <taxon>Gunneridae</taxon>
        <taxon>Pentapetalae</taxon>
        <taxon>rosids</taxon>
        <taxon>malvids</taxon>
        <taxon>Malvales</taxon>
        <taxon>Malvaceae</taxon>
        <taxon>Grewioideae</taxon>
        <taxon>Apeibeae</taxon>
        <taxon>Corchorus</taxon>
    </lineage>
</organism>
<protein>
    <submittedName>
        <fullName evidence="1">Uncharacterized protein</fullName>
    </submittedName>
</protein>
<dbReference type="Gramene" id="OMO82683">
    <property type="protein sequence ID" value="OMO82683"/>
    <property type="gene ID" value="CCACVL1_11806"/>
</dbReference>